<gene>
    <name evidence="1" type="ORF">rCG_35593</name>
</gene>
<evidence type="ECO:0000313" key="1">
    <source>
        <dbReference type="EMBL" id="EDM06187.1"/>
    </source>
</evidence>
<organism evidence="1 2">
    <name type="scientific">Rattus norvegicus</name>
    <name type="common">Rat</name>
    <dbReference type="NCBI Taxonomy" id="10116"/>
    <lineage>
        <taxon>Eukaryota</taxon>
        <taxon>Metazoa</taxon>
        <taxon>Chordata</taxon>
        <taxon>Craniata</taxon>
        <taxon>Vertebrata</taxon>
        <taxon>Euteleostomi</taxon>
        <taxon>Mammalia</taxon>
        <taxon>Eutheria</taxon>
        <taxon>Euarchontoglires</taxon>
        <taxon>Glires</taxon>
        <taxon>Rodentia</taxon>
        <taxon>Myomorpha</taxon>
        <taxon>Muroidea</taxon>
        <taxon>Muridae</taxon>
        <taxon>Murinae</taxon>
        <taxon>Rattus</taxon>
    </lineage>
</organism>
<accession>A6HJI2</accession>
<dbReference type="EMBL" id="CH473948">
    <property type="protein sequence ID" value="EDM06187.1"/>
    <property type="molecule type" value="Genomic_DNA"/>
</dbReference>
<proteinExistence type="predicted"/>
<protein>
    <submittedName>
        <fullName evidence="1">RCG35593</fullName>
    </submittedName>
</protein>
<feature type="non-terminal residue" evidence="1">
    <location>
        <position position="53"/>
    </location>
</feature>
<reference evidence="1 2" key="1">
    <citation type="submission" date="2005-07" db="EMBL/GenBank/DDBJ databases">
        <authorList>
            <person name="Mural R.J."/>
            <person name="Li P.W."/>
            <person name="Adams M.D."/>
            <person name="Amanatides P.G."/>
            <person name="Baden-Tillson H."/>
            <person name="Barnstead M."/>
            <person name="Chin S.H."/>
            <person name="Dew I."/>
            <person name="Evans C.A."/>
            <person name="Ferriera S."/>
            <person name="Flanigan M."/>
            <person name="Fosler C."/>
            <person name="Glodek A."/>
            <person name="Gu Z."/>
            <person name="Holt R.A."/>
            <person name="Jennings D."/>
            <person name="Kraft C.L."/>
            <person name="Lu F."/>
            <person name="Nguyen T."/>
            <person name="Nusskern D.R."/>
            <person name="Pfannkoch C.M."/>
            <person name="Sitter C."/>
            <person name="Sutton G.G."/>
            <person name="Venter J.C."/>
            <person name="Wang Z."/>
            <person name="Woodage T."/>
            <person name="Zheng X.H."/>
            <person name="Zhong F."/>
        </authorList>
    </citation>
    <scope>NUCLEOTIDE SEQUENCE [LARGE SCALE GENOMIC DNA]</scope>
    <source>
        <strain>BN</strain>
        <strain evidence="2">Sprague-Dawley</strain>
    </source>
</reference>
<name>A6HJI2_RAT</name>
<dbReference type="AlphaFoldDB" id="A6HJI2"/>
<evidence type="ECO:0000313" key="2">
    <source>
        <dbReference type="Proteomes" id="UP000234681"/>
    </source>
</evidence>
<dbReference type="Proteomes" id="UP000234681">
    <property type="component" value="Chromosome 10"/>
</dbReference>
<sequence>MSCSKLFLSENTFHSSVTVRGVQTRNWGSLCKPSREHKTLVLNCRIRTVYVCV</sequence>